<reference evidence="1 2" key="1">
    <citation type="submission" date="2012-08" db="EMBL/GenBank/DDBJ databases">
        <title>The Genome Sequence of Slackia piriformis YIT 12062.</title>
        <authorList>
            <consortium name="The Broad Institute Genome Sequencing Platform"/>
            <person name="Earl A."/>
            <person name="Ward D."/>
            <person name="Feldgarden M."/>
            <person name="Gevers D."/>
            <person name="Morotomi M."/>
            <person name="Walker B."/>
            <person name="Young S.K."/>
            <person name="Zeng Q."/>
            <person name="Gargeya S."/>
            <person name="Fitzgerald M."/>
            <person name="Haas B."/>
            <person name="Abouelleil A."/>
            <person name="Alvarado L."/>
            <person name="Arachchi H.M."/>
            <person name="Berlin A.M."/>
            <person name="Chapman S.B."/>
            <person name="Goldberg J."/>
            <person name="Griggs A."/>
            <person name="Gujja S."/>
            <person name="Hansen M."/>
            <person name="Howarth C."/>
            <person name="Imamovic A."/>
            <person name="Larimer J."/>
            <person name="McCowen C."/>
            <person name="Montmayeur A."/>
            <person name="Murphy C."/>
            <person name="Neiman D."/>
            <person name="Pearson M."/>
            <person name="Priest M."/>
            <person name="Roberts A."/>
            <person name="Saif S."/>
            <person name="Shea T."/>
            <person name="Sisk P."/>
            <person name="Sykes S."/>
            <person name="Wortman J."/>
            <person name="Nusbaum C."/>
            <person name="Birren B."/>
        </authorList>
    </citation>
    <scope>NUCLEOTIDE SEQUENCE [LARGE SCALE GENOMIC DNA]</scope>
    <source>
        <strain evidence="1 2">YIT 12062</strain>
    </source>
</reference>
<evidence type="ECO:0000313" key="1">
    <source>
        <dbReference type="EMBL" id="EJZ83071.1"/>
    </source>
</evidence>
<dbReference type="HOGENOM" id="CLU_1438845_0_0_11"/>
<keyword evidence="2" id="KW-1185">Reference proteome</keyword>
<comment type="caution">
    <text evidence="1">The sequence shown here is derived from an EMBL/GenBank/DDBJ whole genome shotgun (WGS) entry which is preliminary data.</text>
</comment>
<name>K0YI40_9ACTN</name>
<gene>
    <name evidence="1" type="ORF">HMPREF9451_01862</name>
</gene>
<accession>K0YI40</accession>
<dbReference type="PATRIC" id="fig|742818.3.peg.1966"/>
<dbReference type="InParanoid" id="K0YI40"/>
<organism evidence="1 2">
    <name type="scientific">Slackia piriformis YIT 12062</name>
    <dbReference type="NCBI Taxonomy" id="742818"/>
    <lineage>
        <taxon>Bacteria</taxon>
        <taxon>Bacillati</taxon>
        <taxon>Actinomycetota</taxon>
        <taxon>Coriobacteriia</taxon>
        <taxon>Eggerthellales</taxon>
        <taxon>Eggerthellaceae</taxon>
        <taxon>Slackia</taxon>
    </lineage>
</organism>
<dbReference type="Proteomes" id="UP000006069">
    <property type="component" value="Unassembled WGS sequence"/>
</dbReference>
<proteinExistence type="predicted"/>
<dbReference type="AlphaFoldDB" id="K0YI40"/>
<dbReference type="OrthoDB" id="3201155at2"/>
<protein>
    <submittedName>
        <fullName evidence="1">Uncharacterized protein</fullName>
    </submittedName>
</protein>
<dbReference type="RefSeq" id="WP_009140036.1">
    <property type="nucleotide sequence ID" value="NZ_JH815202.1"/>
</dbReference>
<evidence type="ECO:0000313" key="2">
    <source>
        <dbReference type="Proteomes" id="UP000006069"/>
    </source>
</evidence>
<dbReference type="EMBL" id="ADMD01000013">
    <property type="protein sequence ID" value="EJZ83071.1"/>
    <property type="molecule type" value="Genomic_DNA"/>
</dbReference>
<sequence>MAIEIEGIEYRTEAQWERVHRHLRKNAKGVHREWNTPHGKDEAWFYPLTQTKKWTEAERNRERKKRREAEAEKKVRARIGEAVDRAVSNREFELAVAGTGAPWSEFAERRWFVTSTHTAWQWVDAGFVPLREARWRQADNGYFYCRWCDVRWMPKRAEQLIQFGPREVDRLPDGRPYDGRPWWVY</sequence>